<evidence type="ECO:0000313" key="2">
    <source>
        <dbReference type="Proteomes" id="UP000321832"/>
    </source>
</evidence>
<evidence type="ECO:0008006" key="3">
    <source>
        <dbReference type="Google" id="ProtNLM"/>
    </source>
</evidence>
<name>A0A5C6TZD5_9BURK</name>
<proteinExistence type="predicted"/>
<evidence type="ECO:0000313" key="1">
    <source>
        <dbReference type="EMBL" id="TXC65993.1"/>
    </source>
</evidence>
<protein>
    <recommendedName>
        <fullName evidence="3">BcpO-related WXXGXW repeat protein</fullName>
    </recommendedName>
</protein>
<reference evidence="1 2" key="1">
    <citation type="submission" date="2019-08" db="EMBL/GenBank/DDBJ databases">
        <authorList>
            <person name="Khan S.A."/>
            <person name="Jeon C.O."/>
            <person name="Jeong S.E."/>
        </authorList>
    </citation>
    <scope>NUCLEOTIDE SEQUENCE [LARGE SCALE GENOMIC DNA]</scope>
    <source>
        <strain evidence="2">IMCC1728</strain>
    </source>
</reference>
<gene>
    <name evidence="1" type="ORF">FSC37_08780</name>
</gene>
<sequence length="108" mass="12444">MNVSASKRALWAIALAAPLAGCVVAPAPYGYYGEPVYSAPPPPQREYAPPPPVLGWLWIGGYWSWRAGRHVWIGGHWEAPRPGYRWVPHEWQRDSHGWRERPGYWDRR</sequence>
<keyword evidence="2" id="KW-1185">Reference proteome</keyword>
<dbReference type="Proteomes" id="UP000321832">
    <property type="component" value="Unassembled WGS sequence"/>
</dbReference>
<organism evidence="1 2">
    <name type="scientific">Piscinibacter aquaticus</name>
    <dbReference type="NCBI Taxonomy" id="392597"/>
    <lineage>
        <taxon>Bacteria</taxon>
        <taxon>Pseudomonadati</taxon>
        <taxon>Pseudomonadota</taxon>
        <taxon>Betaproteobacteria</taxon>
        <taxon>Burkholderiales</taxon>
        <taxon>Sphaerotilaceae</taxon>
        <taxon>Piscinibacter</taxon>
    </lineage>
</organism>
<dbReference type="InterPro" id="IPR024447">
    <property type="entry name" value="YXWGXW_rpt"/>
</dbReference>
<accession>A0A5C6TZD5</accession>
<comment type="caution">
    <text evidence="1">The sequence shown here is derived from an EMBL/GenBank/DDBJ whole genome shotgun (WGS) entry which is preliminary data.</text>
</comment>
<dbReference type="AlphaFoldDB" id="A0A5C6TZD5"/>
<dbReference type="EMBL" id="VOPW01000001">
    <property type="protein sequence ID" value="TXC65993.1"/>
    <property type="molecule type" value="Genomic_DNA"/>
</dbReference>
<dbReference type="Pfam" id="PF12779">
    <property type="entry name" value="WXXGXW"/>
    <property type="match status" value="1"/>
</dbReference>